<dbReference type="SUPFAM" id="SSF48452">
    <property type="entry name" value="TPR-like"/>
    <property type="match status" value="1"/>
</dbReference>
<keyword evidence="3" id="KW-1185">Reference proteome</keyword>
<accession>A0A3A8EM61</accession>
<dbReference type="InterPro" id="IPR011990">
    <property type="entry name" value="TPR-like_helical_dom_sf"/>
</dbReference>
<proteinExistence type="predicted"/>
<dbReference type="SUPFAM" id="SSF50249">
    <property type="entry name" value="Nucleic acid-binding proteins"/>
    <property type="match status" value="1"/>
</dbReference>
<name>A0A3A8EM61_9GAMM</name>
<dbReference type="EMBL" id="RAXT01000063">
    <property type="protein sequence ID" value="RKG35248.1"/>
    <property type="molecule type" value="Genomic_DNA"/>
</dbReference>
<comment type="caution">
    <text evidence="2">The sequence shown here is derived from an EMBL/GenBank/DDBJ whole genome shotgun (WGS) entry which is preliminary data.</text>
</comment>
<dbReference type="InterPro" id="IPR012340">
    <property type="entry name" value="NA-bd_OB-fold"/>
</dbReference>
<dbReference type="OrthoDB" id="95129at2"/>
<dbReference type="InterPro" id="IPR027417">
    <property type="entry name" value="P-loop_NTPase"/>
</dbReference>
<sequence length="1035" mass="120695">MMDYTEKQVLQGKAVLFLGAGASYNCTDHEKKRIGFTGNELLQKINEEFLGNTPNHLTLDFASTMAIQKAGRENFDLFIKELVCDFDPTNEHKLLSEFKWKAIFTTNYDEAIEKAYRENKSALQKIEKIISDNDSLQKVVVNPDKLPVVKIHGCISRPNDARTPLVISCSDYRRHQENRSSLYQYLKECLTSDLVIFYGYGLGDNNIVGILDDLEKEGVNRTRHIWLDPFMDEMYKDYWESKNLLCKVNNLYDFLSEIKSKQDSNILSLNTFLKNDSVISKLIPSNDRPSNELETYLLKQLLYVEMNDEIKRESDNYNNDIFYRGNTHGFSWVAKNLDFQRAIERTLEVELFENFEISNQLFNFLIINGYAGSGKSVLLKRLAWNGVSKFNGNCFYLSEGATLNTKLIFELIKLIKEPIILFIDNILEHQTEILEIKNFSIKDSSKIMIIGAARSNEWNNSENILDKLNPNFFSLKDLNDFEVKNLVNKLKEFKAEGSLKELSDIDKYKFIKEKSNNQLLVTLLEATHYGQEFSEIIKDEYEGIYDRSAKDLYLSICCFHRHGLELRAGMIKRLSGINFEQFKEKFLQPLELLVTSYYSYRVNDIVYTTRHSYIAQHVFKQAFLSEMDKAQQLIKIIRYLNIGFDTDSKALDFILKGRILAEEFNDKDLAHSIFNIAQDIGVNNAFILHQRAIFEINHQNPNYELALDYLKRINSNDGYYDMRTVEHTKANAYRKIALNSSSKQDKIKYRNLSLKLLNDNIRTSNRTSMPYHTKGLVLLDEIKDCDNENDLVDIIKDFENNLSAGFKKFPYDESLTVLEHDFSDEIDNSPRAIEKIKEALRKNSDNIYIVQRYAKFYIKKNDFLEARTCMLNFLRNDVNNRTINYLMAYSYIKENESLYFQNAIKYLKKCYSPRDSNYEPKFLHACLEYIYQSEEKALKIFTDLNQSNVSPKIKNKPTHMIRDSEGNERFFDAIIVTINDQFGFVKTSKYAENIHVHKSTISNEEDWEALRPGDPLKISIWFSFRGPRAKTAIIL</sequence>
<gene>
    <name evidence="2" type="ORF">D7V20_16875</name>
</gene>
<dbReference type="AlphaFoldDB" id="A0A3A8EM61"/>
<evidence type="ECO:0000313" key="3">
    <source>
        <dbReference type="Proteomes" id="UP000280405"/>
    </source>
</evidence>
<dbReference type="Pfam" id="PF25199">
    <property type="entry name" value="nSTAND_NTPase5"/>
    <property type="match status" value="1"/>
</dbReference>
<organism evidence="2 3">
    <name type="scientific">Acinetobacter rongchengensis</name>
    <dbReference type="NCBI Taxonomy" id="2419601"/>
    <lineage>
        <taxon>Bacteria</taxon>
        <taxon>Pseudomonadati</taxon>
        <taxon>Pseudomonadota</taxon>
        <taxon>Gammaproteobacteria</taxon>
        <taxon>Moraxellales</taxon>
        <taxon>Moraxellaceae</taxon>
        <taxon>Acinetobacter</taxon>
    </lineage>
</organism>
<dbReference type="InterPro" id="IPR057574">
    <property type="entry name" value="nSTAND_NTPase5_dom"/>
</dbReference>
<dbReference type="SUPFAM" id="SSF52540">
    <property type="entry name" value="P-loop containing nucleoside triphosphate hydrolases"/>
    <property type="match status" value="1"/>
</dbReference>
<evidence type="ECO:0000313" key="2">
    <source>
        <dbReference type="EMBL" id="RKG35248.1"/>
    </source>
</evidence>
<dbReference type="Gene3D" id="1.25.40.10">
    <property type="entry name" value="Tetratricopeptide repeat domain"/>
    <property type="match status" value="1"/>
</dbReference>
<evidence type="ECO:0000259" key="1">
    <source>
        <dbReference type="Pfam" id="PF25199"/>
    </source>
</evidence>
<dbReference type="Proteomes" id="UP000280405">
    <property type="component" value="Unassembled WGS sequence"/>
</dbReference>
<reference evidence="2 3" key="1">
    <citation type="submission" date="2018-09" db="EMBL/GenBank/DDBJ databases">
        <title>The draft genome of Acinetobacter spp. strains.</title>
        <authorList>
            <person name="Qin J."/>
            <person name="Feng Y."/>
            <person name="Zong Z."/>
        </authorList>
    </citation>
    <scope>NUCLEOTIDE SEQUENCE [LARGE SCALE GENOMIC DNA]</scope>
    <source>
        <strain evidence="2 3">WCHAc060115</strain>
    </source>
</reference>
<dbReference type="CDD" id="cd00009">
    <property type="entry name" value="AAA"/>
    <property type="match status" value="1"/>
</dbReference>
<feature type="domain" description="Novel STAND NTPase 5" evidence="1">
    <location>
        <begin position="322"/>
        <end position="462"/>
    </location>
</feature>
<dbReference type="Pfam" id="PF13289">
    <property type="entry name" value="SIR2_2"/>
    <property type="match status" value="1"/>
</dbReference>
<protein>
    <recommendedName>
        <fullName evidence="1">Novel STAND NTPase 5 domain-containing protein</fullName>
    </recommendedName>
</protein>